<sequence>MTAERTTAVRDTVLLDEYRSGEEADISAAALDLSNNALPFAPLPSVRTAIADEVEHAAAYPAAAYGDLRSAIAEFAGCTPDQVVVGPGSVGVLAYLLRWVAGHGGRVVYAVPAFDAYERVVLGAGGIAVPVIGTPNRWQPLTQMVAAAGDDAAAILICSPHNPTGEQVTPEEIEQVLARVPDHTVVVVDEAYIEFDRDNDRSAALRMAEEHPNLVVLRTFSKAYGLAGLRVGYAVGHGDLIGACRSMAMPFGVNRLAVAAAVASLGVVNELEAQIDSVIAVRTDFVAAIRGHGIDVPDSSGNFVWVPTPNPAALVAHLAESGIAVRCYPDAGVRITVPARGHLADVVDVLARGYRRVEALTCR</sequence>
<comment type="similarity">
    <text evidence="5">Belongs to the class-II pyridoxal-phosphate-dependent aminotransferase family.</text>
</comment>
<proteinExistence type="inferred from homology"/>
<protein>
    <submittedName>
        <fullName evidence="7">Histidinol-phosphate aminotransferase</fullName>
    </submittedName>
</protein>
<keyword evidence="3 7" id="KW-0808">Transferase</keyword>
<dbReference type="AlphaFoldDB" id="A0A4R6PZK5"/>
<dbReference type="EMBL" id="SNXK01000001">
    <property type="protein sequence ID" value="TDP43076.1"/>
    <property type="molecule type" value="Genomic_DNA"/>
</dbReference>
<dbReference type="InterPro" id="IPR004839">
    <property type="entry name" value="Aminotransferase_I/II_large"/>
</dbReference>
<name>A0A4R6PZK5_NOCIG</name>
<dbReference type="GO" id="GO:0030170">
    <property type="term" value="F:pyridoxal phosphate binding"/>
    <property type="evidence" value="ECO:0007669"/>
    <property type="project" value="InterPro"/>
</dbReference>
<evidence type="ECO:0000256" key="5">
    <source>
        <dbReference type="RuleBase" id="RU003693"/>
    </source>
</evidence>
<dbReference type="PANTHER" id="PTHR43643">
    <property type="entry name" value="HISTIDINOL-PHOSPHATE AMINOTRANSFERASE 2"/>
    <property type="match status" value="1"/>
</dbReference>
<accession>A0A4R6PZK5</accession>
<gene>
    <name evidence="7" type="ORF">DFR75_1012196</name>
</gene>
<dbReference type="InterPro" id="IPR015421">
    <property type="entry name" value="PyrdxlP-dep_Trfase_major"/>
</dbReference>
<reference evidence="7 8" key="1">
    <citation type="submission" date="2019-03" db="EMBL/GenBank/DDBJ databases">
        <title>Genomic Encyclopedia of Type Strains, Phase IV (KMG-IV): sequencing the most valuable type-strain genomes for metagenomic binning, comparative biology and taxonomic classification.</title>
        <authorList>
            <person name="Goeker M."/>
        </authorList>
    </citation>
    <scope>NUCLEOTIDE SEQUENCE [LARGE SCALE GENOMIC DNA]</scope>
    <source>
        <strain evidence="7 8">DSM 44496</strain>
    </source>
</reference>
<evidence type="ECO:0000313" key="8">
    <source>
        <dbReference type="Proteomes" id="UP000295087"/>
    </source>
</evidence>
<comment type="cofactor">
    <cofactor evidence="1 5">
        <name>pyridoxal 5'-phosphate</name>
        <dbReference type="ChEBI" id="CHEBI:597326"/>
    </cofactor>
</comment>
<dbReference type="Proteomes" id="UP000295087">
    <property type="component" value="Unassembled WGS sequence"/>
</dbReference>
<evidence type="ECO:0000313" key="7">
    <source>
        <dbReference type="EMBL" id="TDP43076.1"/>
    </source>
</evidence>
<dbReference type="Pfam" id="PF00155">
    <property type="entry name" value="Aminotran_1_2"/>
    <property type="match status" value="1"/>
</dbReference>
<dbReference type="SUPFAM" id="SSF53383">
    <property type="entry name" value="PLP-dependent transferases"/>
    <property type="match status" value="1"/>
</dbReference>
<keyword evidence="2 7" id="KW-0032">Aminotransferase</keyword>
<comment type="caution">
    <text evidence="7">The sequence shown here is derived from an EMBL/GenBank/DDBJ whole genome shotgun (WGS) entry which is preliminary data.</text>
</comment>
<dbReference type="Gene3D" id="3.40.640.10">
    <property type="entry name" value="Type I PLP-dependent aspartate aminotransferase-like (Major domain)"/>
    <property type="match status" value="1"/>
</dbReference>
<evidence type="ECO:0000259" key="6">
    <source>
        <dbReference type="Pfam" id="PF00155"/>
    </source>
</evidence>
<evidence type="ECO:0000256" key="2">
    <source>
        <dbReference type="ARBA" id="ARBA00022576"/>
    </source>
</evidence>
<dbReference type="PROSITE" id="PS00599">
    <property type="entry name" value="AA_TRANSFER_CLASS_2"/>
    <property type="match status" value="1"/>
</dbReference>
<keyword evidence="4 5" id="KW-0663">Pyridoxal phosphate</keyword>
<evidence type="ECO:0000256" key="3">
    <source>
        <dbReference type="ARBA" id="ARBA00022679"/>
    </source>
</evidence>
<dbReference type="CDD" id="cd00609">
    <property type="entry name" value="AAT_like"/>
    <property type="match status" value="1"/>
</dbReference>
<keyword evidence="8" id="KW-1185">Reference proteome</keyword>
<dbReference type="RefSeq" id="WP_166655741.1">
    <property type="nucleotide sequence ID" value="NZ_SNXK01000001.1"/>
</dbReference>
<dbReference type="InterPro" id="IPR001917">
    <property type="entry name" value="Aminotrans_II_pyridoxalP_BS"/>
</dbReference>
<dbReference type="InterPro" id="IPR015422">
    <property type="entry name" value="PyrdxlP-dep_Trfase_small"/>
</dbReference>
<dbReference type="Gene3D" id="3.90.1150.10">
    <property type="entry name" value="Aspartate Aminotransferase, domain 1"/>
    <property type="match status" value="1"/>
</dbReference>
<feature type="domain" description="Aminotransferase class I/classII large" evidence="6">
    <location>
        <begin position="31"/>
        <end position="345"/>
    </location>
</feature>
<organism evidence="7 8">
    <name type="scientific">Nocardia ignorata</name>
    <dbReference type="NCBI Taxonomy" id="145285"/>
    <lineage>
        <taxon>Bacteria</taxon>
        <taxon>Bacillati</taxon>
        <taxon>Actinomycetota</taxon>
        <taxon>Actinomycetes</taxon>
        <taxon>Mycobacteriales</taxon>
        <taxon>Nocardiaceae</taxon>
        <taxon>Nocardia</taxon>
    </lineage>
</organism>
<dbReference type="PANTHER" id="PTHR43643:SF3">
    <property type="entry name" value="HISTIDINOL-PHOSPHATE AMINOTRANSFERASE"/>
    <property type="match status" value="1"/>
</dbReference>
<dbReference type="GO" id="GO:0008483">
    <property type="term" value="F:transaminase activity"/>
    <property type="evidence" value="ECO:0007669"/>
    <property type="project" value="UniProtKB-KW"/>
</dbReference>
<dbReference type="InterPro" id="IPR015424">
    <property type="entry name" value="PyrdxlP-dep_Trfase"/>
</dbReference>
<evidence type="ECO:0000256" key="1">
    <source>
        <dbReference type="ARBA" id="ARBA00001933"/>
    </source>
</evidence>
<evidence type="ECO:0000256" key="4">
    <source>
        <dbReference type="ARBA" id="ARBA00022898"/>
    </source>
</evidence>
<dbReference type="InterPro" id="IPR050106">
    <property type="entry name" value="HistidinolP_aminotransfase"/>
</dbReference>